<evidence type="ECO:0000259" key="6">
    <source>
        <dbReference type="PROSITE" id="PS50002"/>
    </source>
</evidence>
<feature type="domain" description="SH3" evidence="6">
    <location>
        <begin position="82"/>
        <end position="152"/>
    </location>
</feature>
<dbReference type="SUPFAM" id="SSF48366">
    <property type="entry name" value="Ras GEF"/>
    <property type="match status" value="1"/>
</dbReference>
<dbReference type="RefSeq" id="XP_033382158.1">
    <property type="nucleotide sequence ID" value="XM_033522341.1"/>
</dbReference>
<organism evidence="9 10">
    <name type="scientific">Aaosphaeria arxii CBS 175.79</name>
    <dbReference type="NCBI Taxonomy" id="1450172"/>
    <lineage>
        <taxon>Eukaryota</taxon>
        <taxon>Fungi</taxon>
        <taxon>Dikarya</taxon>
        <taxon>Ascomycota</taxon>
        <taxon>Pezizomycotina</taxon>
        <taxon>Dothideomycetes</taxon>
        <taxon>Pleosporomycetidae</taxon>
        <taxon>Pleosporales</taxon>
        <taxon>Pleosporales incertae sedis</taxon>
        <taxon>Aaosphaeria</taxon>
    </lineage>
</organism>
<dbReference type="InterPro" id="IPR023578">
    <property type="entry name" value="Ras_GEF_dom_sf"/>
</dbReference>
<sequence length="1250" mass="137769">MAEFQRDHEEVDKHSSALVAPLNIQKSPKRSRSRERGHSRQSSSRGALSIKSQSHSQSHPSPPLTPRTSRESMPEEPPAQPVFHNYLRAFYHFHPSSTVSSSTDESSITVPINQGDVILVHSVHPNGWADGTLLASGARGWLPTNYCEAYDHPTIRNLLNALTHLWDLVRDGENGDLAVFTRQDYVRGMIAGVRFFLEHTQCLTRDSSLIVAHVGLRRMRKGLLGDLSSLVKTAKKLQELLQTNEPPGPAFDHLDELVLKSFKLVTRAVRFLDIWAQDAVSLSFDLNETSNNRPPTPPSDSVDHSVEPPATSESNGEGETPASEDTSVVTQATGGMQEESDNVANQPPRCLNRLSVAFSIPSDADSLQSPLFPPQPQSQTKRLSVTHRLSYTGKSQGPRKQNLASERLNAAHDSFLGFIGSFIGLHLQSRSSNELTLTTQQSVIACRQLLAVVDEVWERDSRQSAQLEQARDTMYARLTELVHATKEMFNDSESALGDDVILPDSGKQLVAAATSCVRSAGDCVTKSRFVIEKIGDFEFENVGLGLSENVFEQISQTVHQEVEQEHAQEQTQESEQPDDLESTKQPEQAPMEIDKPLPAPPTSTRQLPPPLVISESKPLPEVPQPSPLETNAVSLQPVQQTIVESPVATSFRSSRSSLPPLNHLPTPHLPQPSPSESSQSPASATQRFFGKAGRADSVNVSVADTSSTYRYSMRGDTGSVVSQSSTRATTPEHSPSKQPSSQTLVSSFGSASELRSLASEDVTAVEEHLLETTYAHELVYNKEGQISGGSLPALIEQLTTHEATPDAVFVTAFYLTFRLFTTPLELAQCLISRFDYIGDSEAVGVPVRLRVYNVFKGWLESHWIPESDNAALGVILSFATGKLRLALPPAGKRLAELTSKVTEIRVGALVPRLASSLGKTGAANAVFTPSDSNVPNPIMTRGQLSALRSYKEGKTQCSILDFDPLELARQFTLIESKLFCAIQPDELLASEWTKKKSSKAVNVRAMSTLSTDLANLVADTILHLEDAKKRAIIIKQWVKIAVKCLELNNYDSLMAIICSLNSSMVLRLKKTWELVSAKTKARLEELKTITDVGRNYAVLRQRLQNHIAPCIPFVGIYLTDLTFVDVGNGTTRQLPGETGQDGVSVINFDKHMKTAKIIGQLQSFQVPYRLAVVPEMQEWIETQIERMHSSDEANVQSYYRRSLFLEPREPPQPKASSPVETTALSTFSVDNKTNSKDRFEFLNFHFTTNN</sequence>
<feature type="region of interest" description="Disordered" evidence="5">
    <location>
        <begin position="646"/>
        <end position="686"/>
    </location>
</feature>
<evidence type="ECO:0000256" key="2">
    <source>
        <dbReference type="ARBA" id="ARBA00022658"/>
    </source>
</evidence>
<dbReference type="Proteomes" id="UP000799778">
    <property type="component" value="Unassembled WGS sequence"/>
</dbReference>
<dbReference type="AlphaFoldDB" id="A0A6A5XLS8"/>
<keyword evidence="2 3" id="KW-0344">Guanine-nucleotide releasing factor</keyword>
<feature type="compositionally biased region" description="Basic residues" evidence="5">
    <location>
        <begin position="27"/>
        <end position="39"/>
    </location>
</feature>
<dbReference type="GeneID" id="54279738"/>
<keyword evidence="1 4" id="KW-0728">SH3 domain</keyword>
<dbReference type="SUPFAM" id="SSF50044">
    <property type="entry name" value="SH3-domain"/>
    <property type="match status" value="1"/>
</dbReference>
<dbReference type="PANTHER" id="PTHR23113">
    <property type="entry name" value="GUANINE NUCLEOTIDE EXCHANGE FACTOR"/>
    <property type="match status" value="1"/>
</dbReference>
<dbReference type="PANTHER" id="PTHR23113:SF354">
    <property type="entry name" value="BUD SITE SELECTION PROTEIN 5"/>
    <property type="match status" value="1"/>
</dbReference>
<feature type="domain" description="Ras-GEF" evidence="7">
    <location>
        <begin position="963"/>
        <end position="1208"/>
    </location>
</feature>
<dbReference type="CDD" id="cd00155">
    <property type="entry name" value="RasGEF"/>
    <property type="match status" value="1"/>
</dbReference>
<dbReference type="InterPro" id="IPR008937">
    <property type="entry name" value="Ras-like_GEF"/>
</dbReference>
<dbReference type="Pfam" id="PF00618">
    <property type="entry name" value="RasGEF_N"/>
    <property type="match status" value="1"/>
</dbReference>
<feature type="compositionally biased region" description="Low complexity" evidence="5">
    <location>
        <begin position="652"/>
        <end position="666"/>
    </location>
</feature>
<feature type="region of interest" description="Disordered" evidence="5">
    <location>
        <begin position="365"/>
        <end position="384"/>
    </location>
</feature>
<feature type="region of interest" description="Disordered" evidence="5">
    <location>
        <begin position="710"/>
        <end position="744"/>
    </location>
</feature>
<dbReference type="InterPro" id="IPR000651">
    <property type="entry name" value="Ras-like_Gua-exchang_fac_N"/>
</dbReference>
<feature type="compositionally biased region" description="Polar residues" evidence="5">
    <location>
        <begin position="311"/>
        <end position="334"/>
    </location>
</feature>
<dbReference type="InterPro" id="IPR036028">
    <property type="entry name" value="SH3-like_dom_sf"/>
</dbReference>
<evidence type="ECO:0000313" key="10">
    <source>
        <dbReference type="Proteomes" id="UP000799778"/>
    </source>
</evidence>
<feature type="region of interest" description="Disordered" evidence="5">
    <location>
        <begin position="558"/>
        <end position="629"/>
    </location>
</feature>
<dbReference type="InterPro" id="IPR001895">
    <property type="entry name" value="RASGEF_cat_dom"/>
</dbReference>
<dbReference type="PROSITE" id="PS50009">
    <property type="entry name" value="RASGEF_CAT"/>
    <property type="match status" value="1"/>
</dbReference>
<dbReference type="SMART" id="SM00229">
    <property type="entry name" value="RasGEFN"/>
    <property type="match status" value="1"/>
</dbReference>
<gene>
    <name evidence="9" type="ORF">BU24DRAFT_248078</name>
</gene>
<dbReference type="Gene3D" id="2.30.30.40">
    <property type="entry name" value="SH3 Domains"/>
    <property type="match status" value="1"/>
</dbReference>
<dbReference type="InterPro" id="IPR001452">
    <property type="entry name" value="SH3_domain"/>
</dbReference>
<evidence type="ECO:0000256" key="3">
    <source>
        <dbReference type="PROSITE-ProRule" id="PRU00168"/>
    </source>
</evidence>
<feature type="domain" description="N-terminal Ras-GEF" evidence="8">
    <location>
        <begin position="782"/>
        <end position="902"/>
    </location>
</feature>
<dbReference type="Gene3D" id="1.10.840.10">
    <property type="entry name" value="Ras guanine-nucleotide exchange factors catalytic domain"/>
    <property type="match status" value="1"/>
</dbReference>
<name>A0A6A5XLS8_9PLEO</name>
<evidence type="ECO:0000259" key="8">
    <source>
        <dbReference type="PROSITE" id="PS50212"/>
    </source>
</evidence>
<proteinExistence type="predicted"/>
<accession>A0A6A5XLS8</accession>
<dbReference type="GO" id="GO:0005085">
    <property type="term" value="F:guanyl-nucleotide exchange factor activity"/>
    <property type="evidence" value="ECO:0007669"/>
    <property type="project" value="UniProtKB-KW"/>
</dbReference>
<dbReference type="GO" id="GO:0007265">
    <property type="term" value="P:Ras protein signal transduction"/>
    <property type="evidence" value="ECO:0007669"/>
    <property type="project" value="TreeGrafter"/>
</dbReference>
<dbReference type="SMART" id="SM00147">
    <property type="entry name" value="RasGEF"/>
    <property type="match status" value="1"/>
</dbReference>
<dbReference type="GO" id="GO:0005886">
    <property type="term" value="C:plasma membrane"/>
    <property type="evidence" value="ECO:0007669"/>
    <property type="project" value="TreeGrafter"/>
</dbReference>
<reference evidence="9" key="1">
    <citation type="journal article" date="2020" name="Stud. Mycol.">
        <title>101 Dothideomycetes genomes: a test case for predicting lifestyles and emergence of pathogens.</title>
        <authorList>
            <person name="Haridas S."/>
            <person name="Albert R."/>
            <person name="Binder M."/>
            <person name="Bloem J."/>
            <person name="Labutti K."/>
            <person name="Salamov A."/>
            <person name="Andreopoulos B."/>
            <person name="Baker S."/>
            <person name="Barry K."/>
            <person name="Bills G."/>
            <person name="Bluhm B."/>
            <person name="Cannon C."/>
            <person name="Castanera R."/>
            <person name="Culley D."/>
            <person name="Daum C."/>
            <person name="Ezra D."/>
            <person name="Gonzalez J."/>
            <person name="Henrissat B."/>
            <person name="Kuo A."/>
            <person name="Liang C."/>
            <person name="Lipzen A."/>
            <person name="Lutzoni F."/>
            <person name="Magnuson J."/>
            <person name="Mondo S."/>
            <person name="Nolan M."/>
            <person name="Ohm R."/>
            <person name="Pangilinan J."/>
            <person name="Park H.-J."/>
            <person name="Ramirez L."/>
            <person name="Alfaro M."/>
            <person name="Sun H."/>
            <person name="Tritt A."/>
            <person name="Yoshinaga Y."/>
            <person name="Zwiers L.-H."/>
            <person name="Turgeon B."/>
            <person name="Goodwin S."/>
            <person name="Spatafora J."/>
            <person name="Crous P."/>
            <person name="Grigoriev I."/>
        </authorList>
    </citation>
    <scope>NUCLEOTIDE SEQUENCE</scope>
    <source>
        <strain evidence="9">CBS 175.79</strain>
    </source>
</reference>
<feature type="compositionally biased region" description="Polar residues" evidence="5">
    <location>
        <begin position="719"/>
        <end position="744"/>
    </location>
</feature>
<dbReference type="PROSITE" id="PS50002">
    <property type="entry name" value="SH3"/>
    <property type="match status" value="1"/>
</dbReference>
<feature type="compositionally biased region" description="Low complexity" evidence="5">
    <location>
        <begin position="674"/>
        <end position="684"/>
    </location>
</feature>
<evidence type="ECO:0000259" key="7">
    <source>
        <dbReference type="PROSITE" id="PS50009"/>
    </source>
</evidence>
<dbReference type="CDD" id="cd06224">
    <property type="entry name" value="REM"/>
    <property type="match status" value="1"/>
</dbReference>
<dbReference type="SMART" id="SM00326">
    <property type="entry name" value="SH3"/>
    <property type="match status" value="1"/>
</dbReference>
<evidence type="ECO:0000256" key="1">
    <source>
        <dbReference type="ARBA" id="ARBA00022443"/>
    </source>
</evidence>
<dbReference type="PROSITE" id="PS00720">
    <property type="entry name" value="RASGEF"/>
    <property type="match status" value="1"/>
</dbReference>
<evidence type="ECO:0000256" key="5">
    <source>
        <dbReference type="SAM" id="MobiDB-lite"/>
    </source>
</evidence>
<dbReference type="PROSITE" id="PS50212">
    <property type="entry name" value="RASGEF_NTER"/>
    <property type="match status" value="1"/>
</dbReference>
<feature type="region of interest" description="Disordered" evidence="5">
    <location>
        <begin position="1"/>
        <end position="79"/>
    </location>
</feature>
<feature type="compositionally biased region" description="Pro residues" evidence="5">
    <location>
        <begin position="597"/>
        <end position="611"/>
    </location>
</feature>
<feature type="region of interest" description="Disordered" evidence="5">
    <location>
        <begin position="286"/>
        <end position="347"/>
    </location>
</feature>
<dbReference type="Pfam" id="PF00617">
    <property type="entry name" value="RasGEF"/>
    <property type="match status" value="1"/>
</dbReference>
<dbReference type="EMBL" id="ML978071">
    <property type="protein sequence ID" value="KAF2013819.1"/>
    <property type="molecule type" value="Genomic_DNA"/>
</dbReference>
<dbReference type="InterPro" id="IPR036964">
    <property type="entry name" value="RASGEF_cat_dom_sf"/>
</dbReference>
<feature type="compositionally biased region" description="Basic and acidic residues" evidence="5">
    <location>
        <begin position="1"/>
        <end position="15"/>
    </location>
</feature>
<evidence type="ECO:0000313" key="9">
    <source>
        <dbReference type="EMBL" id="KAF2013819.1"/>
    </source>
</evidence>
<dbReference type="Gene3D" id="1.20.870.10">
    <property type="entry name" value="Son of sevenless (SoS) protein Chain: S domain 1"/>
    <property type="match status" value="1"/>
</dbReference>
<evidence type="ECO:0000256" key="4">
    <source>
        <dbReference type="PROSITE-ProRule" id="PRU00192"/>
    </source>
</evidence>
<keyword evidence="10" id="KW-1185">Reference proteome</keyword>
<dbReference type="OrthoDB" id="546434at2759"/>
<dbReference type="InterPro" id="IPR019804">
    <property type="entry name" value="Ras_G-nucl-exch_fac_CS"/>
</dbReference>
<protein>
    <submittedName>
        <fullName evidence="9">Ras guanine-nucleotide exchange protein-like protein</fullName>
    </submittedName>
</protein>